<evidence type="ECO:0008006" key="3">
    <source>
        <dbReference type="Google" id="ProtNLM"/>
    </source>
</evidence>
<evidence type="ECO:0000313" key="2">
    <source>
        <dbReference type="Proteomes" id="UP000265703"/>
    </source>
</evidence>
<dbReference type="SUPFAM" id="SSF52047">
    <property type="entry name" value="RNI-like"/>
    <property type="match status" value="1"/>
</dbReference>
<reference evidence="1 2" key="1">
    <citation type="submission" date="2018-06" db="EMBL/GenBank/DDBJ databases">
        <title>Comparative genomics reveals the genomic features of Rhizophagus irregularis, R. cerebriforme, R. diaphanum and Gigaspora rosea, and their symbiotic lifestyle signature.</title>
        <authorList>
            <person name="Morin E."/>
            <person name="San Clemente H."/>
            <person name="Chen E.C.H."/>
            <person name="De La Providencia I."/>
            <person name="Hainaut M."/>
            <person name="Kuo A."/>
            <person name="Kohler A."/>
            <person name="Murat C."/>
            <person name="Tang N."/>
            <person name="Roy S."/>
            <person name="Loubradou J."/>
            <person name="Henrissat B."/>
            <person name="Grigoriev I.V."/>
            <person name="Corradi N."/>
            <person name="Roux C."/>
            <person name="Martin F.M."/>
        </authorList>
    </citation>
    <scope>NUCLEOTIDE SEQUENCE [LARGE SCALE GENOMIC DNA]</scope>
    <source>
        <strain evidence="1 2">DAOM 227022</strain>
    </source>
</reference>
<evidence type="ECO:0000313" key="1">
    <source>
        <dbReference type="EMBL" id="RIA91438.1"/>
    </source>
</evidence>
<name>A0A397SZD2_9GLOM</name>
<dbReference type="Proteomes" id="UP000265703">
    <property type="component" value="Unassembled WGS sequence"/>
</dbReference>
<protein>
    <recommendedName>
        <fullName evidence="3">F-box domain-containing protein</fullName>
    </recommendedName>
</protein>
<dbReference type="InterPro" id="IPR032675">
    <property type="entry name" value="LRR_dom_sf"/>
</dbReference>
<keyword evidence="2" id="KW-1185">Reference proteome</keyword>
<organism evidence="1 2">
    <name type="scientific">Glomus cerebriforme</name>
    <dbReference type="NCBI Taxonomy" id="658196"/>
    <lineage>
        <taxon>Eukaryota</taxon>
        <taxon>Fungi</taxon>
        <taxon>Fungi incertae sedis</taxon>
        <taxon>Mucoromycota</taxon>
        <taxon>Glomeromycotina</taxon>
        <taxon>Glomeromycetes</taxon>
        <taxon>Glomerales</taxon>
        <taxon>Glomeraceae</taxon>
        <taxon>Glomus</taxon>
    </lineage>
</organism>
<comment type="caution">
    <text evidence="1">The sequence shown here is derived from an EMBL/GenBank/DDBJ whole genome shotgun (WGS) entry which is preliminary data.</text>
</comment>
<gene>
    <name evidence="1" type="ORF">C1645_875422</name>
</gene>
<proteinExistence type="predicted"/>
<dbReference type="EMBL" id="QKYT01000152">
    <property type="protein sequence ID" value="RIA91438.1"/>
    <property type="molecule type" value="Genomic_DNA"/>
</dbReference>
<dbReference type="AlphaFoldDB" id="A0A397SZD2"/>
<accession>A0A397SZD2</accession>
<dbReference type="Gene3D" id="3.80.10.10">
    <property type="entry name" value="Ribonuclease Inhibitor"/>
    <property type="match status" value="1"/>
</dbReference>
<sequence length="482" mass="56968">MSMLNKDVLLLILEELQYDSKSLYSCLLVNRTWCETAVPILWKNPHWKLKENGGDIQYLEEKSLNIQCLKEKREKREILQFNVIISHLSNETKENLRNQGINLSTEIQKPLFNYISFCKHLVISKLEEGISSIKNIKSSKISILRNEVFKLFINKNTRFTHLYIPRQFNYHIHLIPGAEYCFSELKYLFCSTESTDQNILEGLSRISNSIKELVIVPSNNILGMVKLIEAQKNINYIRFYYYTNTINESFHKSLENSLIKHADNVRHLNISWEPITKILSYFVNLISLEMWYIGNWKHLENASLPGLKFLKVYWAPSNSLASLIENTKGNLIEISINCGRDRGDEEAASKRLIQAIYRNCPKLKYLKILFRNINILELENLLINCQYLNGLIIVTNFYDMIDWDNLFKILAKSSPNSLFKFKFYSYRQIKSDSLKLFFDSWKDRHPMLLQTVNDYMTTNYKAGEIIKKRNKNYLEDFEWFHY</sequence>
<dbReference type="OrthoDB" id="3010419at2759"/>